<evidence type="ECO:0000259" key="2">
    <source>
        <dbReference type="Pfam" id="PF11160"/>
    </source>
</evidence>
<dbReference type="AlphaFoldDB" id="A0A3S4SPJ3"/>
<feature type="region of interest" description="Disordered" evidence="1">
    <location>
        <begin position="1"/>
        <end position="75"/>
    </location>
</feature>
<accession>A0A3S4SPJ3</accession>
<proteinExistence type="predicted"/>
<dbReference type="EMBL" id="LR134356">
    <property type="protein sequence ID" value="VEG57655.1"/>
    <property type="molecule type" value="Genomic_DNA"/>
</dbReference>
<dbReference type="InterPro" id="IPR021331">
    <property type="entry name" value="Hva1_TUDOR"/>
</dbReference>
<protein>
    <submittedName>
        <fullName evidence="3">Protein of uncharacterized function (DUF2945)</fullName>
    </submittedName>
</protein>
<dbReference type="Pfam" id="PF11160">
    <property type="entry name" value="Hva1_TUDOR"/>
    <property type="match status" value="1"/>
</dbReference>
<keyword evidence="4" id="KW-1185">Reference proteome</keyword>
<evidence type="ECO:0000256" key="1">
    <source>
        <dbReference type="SAM" id="MobiDB-lite"/>
    </source>
</evidence>
<feature type="compositionally biased region" description="Polar residues" evidence="1">
    <location>
        <begin position="17"/>
        <end position="26"/>
    </location>
</feature>
<name>A0A3S4SPJ3_MYCAU</name>
<feature type="compositionally biased region" description="Basic and acidic residues" evidence="1">
    <location>
        <begin position="45"/>
        <end position="75"/>
    </location>
</feature>
<dbReference type="STRING" id="1791.GCA_001049355_02845"/>
<sequence length="75" mass="8171">MTAAMSESSFRKGDKVTWQSHGSTAEGTVEEKITSDTEAAGRTVRASEDEPQYRVRSDKSGNDAVHKPDALKKKS</sequence>
<dbReference type="KEGG" id="mauu:NCTC10437_04669"/>
<organism evidence="3 4">
    <name type="scientific">Mycolicibacterium aurum</name>
    <name type="common">Mycobacterium aurum</name>
    <dbReference type="NCBI Taxonomy" id="1791"/>
    <lineage>
        <taxon>Bacteria</taxon>
        <taxon>Bacillati</taxon>
        <taxon>Actinomycetota</taxon>
        <taxon>Actinomycetes</taxon>
        <taxon>Mycobacteriales</taxon>
        <taxon>Mycobacteriaceae</taxon>
        <taxon>Mycolicibacterium</taxon>
    </lineage>
</organism>
<gene>
    <name evidence="3" type="ORF">NCTC10437_04669</name>
</gene>
<evidence type="ECO:0000313" key="4">
    <source>
        <dbReference type="Proteomes" id="UP000279306"/>
    </source>
</evidence>
<dbReference type="Gene3D" id="2.30.30.1060">
    <property type="match status" value="1"/>
</dbReference>
<evidence type="ECO:0000313" key="3">
    <source>
        <dbReference type="EMBL" id="VEG57655.1"/>
    </source>
</evidence>
<feature type="domain" description="Hypervirulence associated protein TUDOR" evidence="2">
    <location>
        <begin position="13"/>
        <end position="71"/>
    </location>
</feature>
<reference evidence="3 4" key="1">
    <citation type="submission" date="2018-12" db="EMBL/GenBank/DDBJ databases">
        <authorList>
            <consortium name="Pathogen Informatics"/>
        </authorList>
    </citation>
    <scope>NUCLEOTIDE SEQUENCE [LARGE SCALE GENOMIC DNA]</scope>
    <source>
        <strain evidence="3 4">NCTC10437</strain>
    </source>
</reference>
<dbReference type="Proteomes" id="UP000279306">
    <property type="component" value="Chromosome"/>
</dbReference>